<evidence type="ECO:0000313" key="2">
    <source>
        <dbReference type="Proteomes" id="UP001057381"/>
    </source>
</evidence>
<dbReference type="InterPro" id="IPR008554">
    <property type="entry name" value="Glutaredoxin-like"/>
</dbReference>
<dbReference type="SUPFAM" id="SSF52833">
    <property type="entry name" value="Thioredoxin-like"/>
    <property type="match status" value="1"/>
</dbReference>
<gene>
    <name evidence="1" type="ORF">KFV11_03070</name>
</gene>
<dbReference type="PANTHER" id="PTHR33558">
    <property type="entry name" value="GLUTAREDOXIN-LIKE PROTEIN C5ORF63 HOMOLOG"/>
    <property type="match status" value="1"/>
</dbReference>
<dbReference type="PANTHER" id="PTHR33558:SF1">
    <property type="entry name" value="GLUTAREDOXIN-LIKE PROTEIN C5ORF63 HOMOLOG"/>
    <property type="match status" value="1"/>
</dbReference>
<dbReference type="Gene3D" id="3.40.30.10">
    <property type="entry name" value="Glutaredoxin"/>
    <property type="match status" value="1"/>
</dbReference>
<dbReference type="EMBL" id="CP073809">
    <property type="protein sequence ID" value="UTH14358.1"/>
    <property type="molecule type" value="Genomic_DNA"/>
</dbReference>
<reference evidence="1" key="1">
    <citation type="submission" date="2021-04" db="EMBL/GenBank/DDBJ databases">
        <title>Complete Genome Sequences of Macrococcus spp. from dog and cattle.</title>
        <authorList>
            <person name="Schwendener S."/>
            <person name="Perreten V."/>
        </authorList>
    </citation>
    <scope>NUCLEOTIDE SEQUENCE</scope>
    <source>
        <strain evidence="1">Epi0143-OL</strain>
    </source>
</reference>
<dbReference type="Proteomes" id="UP001057381">
    <property type="component" value="Chromosome"/>
</dbReference>
<sequence>MNKIELMMYSQPNCGLCEEAKLQLELAKEDVSFTYRTVNITEDDLLLERFQLRVPVIMYHDEIIQEGIIDFVTVTEALAKYL</sequence>
<evidence type="ECO:0000313" key="1">
    <source>
        <dbReference type="EMBL" id="UTH14358.1"/>
    </source>
</evidence>
<dbReference type="RefSeq" id="WP_254250327.1">
    <property type="nucleotide sequence ID" value="NZ_CP073809.1"/>
</dbReference>
<accession>A0A9Q9BMN8</accession>
<dbReference type="InterPro" id="IPR052565">
    <property type="entry name" value="Glutaredoxin-like_YDR286C"/>
</dbReference>
<proteinExistence type="predicted"/>
<dbReference type="KEGG" id="mequ:KFV11_03070"/>
<dbReference type="Pfam" id="PF05768">
    <property type="entry name" value="Glrx-like"/>
    <property type="match status" value="1"/>
</dbReference>
<protein>
    <submittedName>
        <fullName evidence="1">Glutaredoxin family protein</fullName>
    </submittedName>
</protein>
<name>A0A9Q9BMN8_9STAP</name>
<dbReference type="InterPro" id="IPR036249">
    <property type="entry name" value="Thioredoxin-like_sf"/>
</dbReference>
<organism evidence="1 2">
    <name type="scientific">Macrococcus equipercicus</name>
    <dbReference type="NCBI Taxonomy" id="69967"/>
    <lineage>
        <taxon>Bacteria</taxon>
        <taxon>Bacillati</taxon>
        <taxon>Bacillota</taxon>
        <taxon>Bacilli</taxon>
        <taxon>Bacillales</taxon>
        <taxon>Staphylococcaceae</taxon>
        <taxon>Macrococcus</taxon>
    </lineage>
</organism>
<dbReference type="AlphaFoldDB" id="A0A9Q9BMN8"/>